<dbReference type="AlphaFoldDB" id="G3IXM6"/>
<organism evidence="1 2">
    <name type="scientific">Methylobacter tundripaludum (strain ATCC BAA-1195 / DSM 17260 / SV96)</name>
    <dbReference type="NCBI Taxonomy" id="697282"/>
    <lineage>
        <taxon>Bacteria</taxon>
        <taxon>Pseudomonadati</taxon>
        <taxon>Pseudomonadota</taxon>
        <taxon>Gammaproteobacteria</taxon>
        <taxon>Methylococcales</taxon>
        <taxon>Methylococcaceae</taxon>
        <taxon>Methylobacter</taxon>
    </lineage>
</organism>
<dbReference type="HOGENOM" id="CLU_2683690_0_0_6"/>
<gene>
    <name evidence="1" type="ORF">Mettu_2287</name>
</gene>
<proteinExistence type="predicted"/>
<accession>G3IXM6</accession>
<evidence type="ECO:0000313" key="1">
    <source>
        <dbReference type="EMBL" id="EGW23435.1"/>
    </source>
</evidence>
<dbReference type="EMBL" id="JH109152">
    <property type="protein sequence ID" value="EGW23435.1"/>
    <property type="molecule type" value="Genomic_DNA"/>
</dbReference>
<keyword evidence="2" id="KW-1185">Reference proteome</keyword>
<reference evidence="1 2" key="1">
    <citation type="submission" date="2011-06" db="EMBL/GenBank/DDBJ databases">
        <title>Genomic sequence of Methylobacter tundripaludum SV96.</title>
        <authorList>
            <consortium name="US DOE Joint Genome Institute"/>
            <person name="Lucas S."/>
            <person name="Han J."/>
            <person name="Lapidus A."/>
            <person name="Cheng J.-F."/>
            <person name="Goodwin L."/>
            <person name="Pitluck S."/>
            <person name="Held B."/>
            <person name="Detter J.C."/>
            <person name="Han C."/>
            <person name="Tapia R."/>
            <person name="Land M."/>
            <person name="Hauser L."/>
            <person name="Kyrpides N."/>
            <person name="Ivanova N."/>
            <person name="Ovchinnikova G."/>
            <person name="Pagani I."/>
            <person name="Klotz M.G."/>
            <person name="Dispirito A.A."/>
            <person name="Murrell J.C."/>
            <person name="Dunfield P."/>
            <person name="Kalyuzhnaya M.G."/>
            <person name="Svenning M."/>
            <person name="Trotsenko Y.A."/>
            <person name="Stein L.Y."/>
            <person name="Woyke T."/>
        </authorList>
    </citation>
    <scope>NUCLEOTIDE SEQUENCE [LARGE SCALE GENOMIC DNA]</scope>
    <source>
        <strain evidence="2">ATCC BAA-1195 / DSM 17260 / SV96</strain>
    </source>
</reference>
<dbReference type="Proteomes" id="UP000004664">
    <property type="component" value="Unassembled WGS sequence"/>
</dbReference>
<dbReference type="STRING" id="697282.Mettu_2287"/>
<protein>
    <submittedName>
        <fullName evidence="1">Uncharacterized protein</fullName>
    </submittedName>
</protein>
<name>G3IXM6_METTV</name>
<evidence type="ECO:0000313" key="2">
    <source>
        <dbReference type="Proteomes" id="UP000004664"/>
    </source>
</evidence>
<sequence length="74" mass="8462">MRQAKDSINNNFRLGFSRSNELDGGCTPVPTVFDNYCHIFILQTFRTGLQTPSSQTDDLKYFLKKQADRITGSR</sequence>